<evidence type="ECO:0000313" key="1">
    <source>
        <dbReference type="EMBL" id="KLO07530.1"/>
    </source>
</evidence>
<evidence type="ECO:0008006" key="3">
    <source>
        <dbReference type="Google" id="ProtNLM"/>
    </source>
</evidence>
<organism evidence="1 2">
    <name type="scientific">Schizopora paradoxa</name>
    <dbReference type="NCBI Taxonomy" id="27342"/>
    <lineage>
        <taxon>Eukaryota</taxon>
        <taxon>Fungi</taxon>
        <taxon>Dikarya</taxon>
        <taxon>Basidiomycota</taxon>
        <taxon>Agaricomycotina</taxon>
        <taxon>Agaricomycetes</taxon>
        <taxon>Hymenochaetales</taxon>
        <taxon>Schizoporaceae</taxon>
        <taxon>Schizopora</taxon>
    </lineage>
</organism>
<accession>A0A0H2R6U7</accession>
<dbReference type="Proteomes" id="UP000053477">
    <property type="component" value="Unassembled WGS sequence"/>
</dbReference>
<gene>
    <name evidence="1" type="ORF">SCHPADRAFT_932381</name>
</gene>
<reference evidence="1 2" key="1">
    <citation type="submission" date="2015-04" db="EMBL/GenBank/DDBJ databases">
        <title>Complete genome sequence of Schizopora paradoxa KUC8140, a cosmopolitan wood degrader in East Asia.</title>
        <authorList>
            <consortium name="DOE Joint Genome Institute"/>
            <person name="Min B."/>
            <person name="Park H."/>
            <person name="Jang Y."/>
            <person name="Kim J.-J."/>
            <person name="Kim K.H."/>
            <person name="Pangilinan J."/>
            <person name="Lipzen A."/>
            <person name="Riley R."/>
            <person name="Grigoriev I.V."/>
            <person name="Spatafora J.W."/>
            <person name="Choi I.-G."/>
        </authorList>
    </citation>
    <scope>NUCLEOTIDE SEQUENCE [LARGE SCALE GENOMIC DNA]</scope>
    <source>
        <strain evidence="1 2">KUC8140</strain>
    </source>
</reference>
<evidence type="ECO:0000313" key="2">
    <source>
        <dbReference type="Proteomes" id="UP000053477"/>
    </source>
</evidence>
<proteinExistence type="predicted"/>
<dbReference type="AlphaFoldDB" id="A0A0H2R6U7"/>
<sequence>MAAKLRMLDLESDVHEAISSWLLHKAAIPEDWKSEMLQINPMSYDEAQALGGEGCFELMCEARKTMLRLKPLFEALGSLSAAVQIELRHAQETYNAVGKMRGLVILPGELLAHVLDFAVNWDQTLPTPLRTRAAVKFSHVSRHFRDTAVSCARLWTNACANSSLMAMCLSRNKHIPLNVRLVTRVKREHDSEASVLVFDQTFRDLVLLSNRWGSLEIEIEHSEMKGSHVGDLKPCPSFCGLDVPSLHSFHILLFSSCITIESDLFHGLLNGFHAPNLRHLTSKHFFARGLRVKNLKTFDVTLNLDDVDFASAVCILGQMATLEDFHLTLTGNHYYKQSRNQSPSPFQMTCLPSVRRLQIDLSMPGYDYPDLKTLMLVLLSSLSFPGITDFRLGLSGPPIQGDVKEVSRDWEMMLLFQHSDMFSHVERFHLEVVDTYANRQSQGFYSVIIPFGLLPNMKELSIYCNTRLIPRNDFADNTTSPILQKLIIQTTKEGLQALEPFVKGVLRKQEEGGRWGSSHGELVIINASPRLSYKMDAKRYATRTFVGDAALQLHTDSVLEIPTYDKSEEDDIPRLFWVT</sequence>
<name>A0A0H2R6U7_9AGAM</name>
<dbReference type="EMBL" id="KQ086134">
    <property type="protein sequence ID" value="KLO07530.1"/>
    <property type="molecule type" value="Genomic_DNA"/>
</dbReference>
<protein>
    <recommendedName>
        <fullName evidence="3">F-box domain-containing protein</fullName>
    </recommendedName>
</protein>
<keyword evidence="2" id="KW-1185">Reference proteome</keyword>
<dbReference type="STRING" id="27342.A0A0H2R6U7"/>
<dbReference type="InParanoid" id="A0A0H2R6U7"/>